<reference evidence="3" key="1">
    <citation type="journal article" date="2019" name="Int. J. Syst. Evol. Microbiol.">
        <title>The Global Catalogue of Microorganisms (GCM) 10K type strain sequencing project: providing services to taxonomists for standard genome sequencing and annotation.</title>
        <authorList>
            <consortium name="The Broad Institute Genomics Platform"/>
            <consortium name="The Broad Institute Genome Sequencing Center for Infectious Disease"/>
            <person name="Wu L."/>
            <person name="Ma J."/>
        </authorList>
    </citation>
    <scope>NUCLEOTIDE SEQUENCE [LARGE SCALE GENOMIC DNA]</scope>
    <source>
        <strain evidence="3">JCM 31406</strain>
    </source>
</reference>
<name>A0ABQ2SCN0_9DEIO</name>
<evidence type="ECO:0000256" key="1">
    <source>
        <dbReference type="SAM" id="MobiDB-lite"/>
    </source>
</evidence>
<accession>A0ABQ2SCN0</accession>
<sequence length="383" mass="38693">MPVVKGSGLEAAGPLRYAARMRPPLRSGRFRSLPVTLGAALLVTSAQAATLDFGVSYRAPDAGLWGRVGVSDLDLLGGQVSAALSSRAAQVGYARSLSLPPLGAATARTDLAVTWQGGVRVDSRASAGVGPVALNLAGAYFTAPITDVDPLAPFAQAPADLRGRGWNASLTARYRVNRTLIAVLGGELGAQPQLSVGVEGRRVLTRAVTVEPEPAEPDLTAAPEPAATQPDAPEVAADPAAAAADTPETGPLGMDDTLPDTEPVGTLTWRAGALAGRDVLGLTGGVSYATENGLSVGVDALAGLNSFGVTGSLSAPDLLGDGSSVRLYAAYEPWRTVSAPLRTGVNASLPAGSGTLTLDASAGRTLQGQSGFGVRVGYTLPLP</sequence>
<dbReference type="EMBL" id="BMQO01000001">
    <property type="protein sequence ID" value="GGS13870.1"/>
    <property type="molecule type" value="Genomic_DNA"/>
</dbReference>
<comment type="caution">
    <text evidence="2">The sequence shown here is derived from an EMBL/GenBank/DDBJ whole genome shotgun (WGS) entry which is preliminary data.</text>
</comment>
<gene>
    <name evidence="2" type="ORF">GCM10008961_01350</name>
</gene>
<feature type="region of interest" description="Disordered" evidence="1">
    <location>
        <begin position="208"/>
        <end position="264"/>
    </location>
</feature>
<keyword evidence="3" id="KW-1185">Reference proteome</keyword>
<feature type="compositionally biased region" description="Low complexity" evidence="1">
    <location>
        <begin position="230"/>
        <end position="245"/>
    </location>
</feature>
<protein>
    <submittedName>
        <fullName evidence="2">Uncharacterized protein</fullName>
    </submittedName>
</protein>
<dbReference type="Proteomes" id="UP000620633">
    <property type="component" value="Unassembled WGS sequence"/>
</dbReference>
<proteinExistence type="predicted"/>
<organism evidence="2 3">
    <name type="scientific">Deinococcus knuensis</name>
    <dbReference type="NCBI Taxonomy" id="1837380"/>
    <lineage>
        <taxon>Bacteria</taxon>
        <taxon>Thermotogati</taxon>
        <taxon>Deinococcota</taxon>
        <taxon>Deinococci</taxon>
        <taxon>Deinococcales</taxon>
        <taxon>Deinococcaceae</taxon>
        <taxon>Deinococcus</taxon>
    </lineage>
</organism>
<evidence type="ECO:0000313" key="3">
    <source>
        <dbReference type="Proteomes" id="UP000620633"/>
    </source>
</evidence>
<evidence type="ECO:0000313" key="2">
    <source>
        <dbReference type="EMBL" id="GGS13870.1"/>
    </source>
</evidence>